<evidence type="ECO:0000259" key="2">
    <source>
        <dbReference type="Pfam" id="PF26640"/>
    </source>
</evidence>
<comment type="caution">
    <text evidence="3">The sequence shown here is derived from an EMBL/GenBank/DDBJ whole genome shotgun (WGS) entry which is preliminary data.</text>
</comment>
<gene>
    <name evidence="3" type="ORF">QBC34DRAFT_486985</name>
</gene>
<dbReference type="EMBL" id="MU865960">
    <property type="protein sequence ID" value="KAK4445991.1"/>
    <property type="molecule type" value="Genomic_DNA"/>
</dbReference>
<evidence type="ECO:0008006" key="5">
    <source>
        <dbReference type="Google" id="ProtNLM"/>
    </source>
</evidence>
<dbReference type="InterPro" id="IPR010730">
    <property type="entry name" value="HET"/>
</dbReference>
<protein>
    <recommendedName>
        <fullName evidence="5">Heterokaryon incompatibility domain-containing protein</fullName>
    </recommendedName>
</protein>
<reference evidence="3" key="1">
    <citation type="journal article" date="2023" name="Mol. Phylogenet. Evol.">
        <title>Genome-scale phylogeny and comparative genomics of the fungal order Sordariales.</title>
        <authorList>
            <person name="Hensen N."/>
            <person name="Bonometti L."/>
            <person name="Westerberg I."/>
            <person name="Brannstrom I.O."/>
            <person name="Guillou S."/>
            <person name="Cros-Aarteil S."/>
            <person name="Calhoun S."/>
            <person name="Haridas S."/>
            <person name="Kuo A."/>
            <person name="Mondo S."/>
            <person name="Pangilinan J."/>
            <person name="Riley R."/>
            <person name="LaButti K."/>
            <person name="Andreopoulos B."/>
            <person name="Lipzen A."/>
            <person name="Chen C."/>
            <person name="Yan M."/>
            <person name="Daum C."/>
            <person name="Ng V."/>
            <person name="Clum A."/>
            <person name="Steindorff A."/>
            <person name="Ohm R.A."/>
            <person name="Martin F."/>
            <person name="Silar P."/>
            <person name="Natvig D.O."/>
            <person name="Lalanne C."/>
            <person name="Gautier V."/>
            <person name="Ament-Velasquez S.L."/>
            <person name="Kruys A."/>
            <person name="Hutchinson M.I."/>
            <person name="Powell A.J."/>
            <person name="Barry K."/>
            <person name="Miller A.N."/>
            <person name="Grigoriev I.V."/>
            <person name="Debuchy R."/>
            <person name="Gladieux P."/>
            <person name="Hiltunen Thoren M."/>
            <person name="Johannesson H."/>
        </authorList>
    </citation>
    <scope>NUCLEOTIDE SEQUENCE</scope>
    <source>
        <strain evidence="3">PSN243</strain>
    </source>
</reference>
<dbReference type="Proteomes" id="UP001321760">
    <property type="component" value="Unassembled WGS sequence"/>
</dbReference>
<reference evidence="3" key="2">
    <citation type="submission" date="2023-05" db="EMBL/GenBank/DDBJ databases">
        <authorList>
            <consortium name="Lawrence Berkeley National Laboratory"/>
            <person name="Steindorff A."/>
            <person name="Hensen N."/>
            <person name="Bonometti L."/>
            <person name="Westerberg I."/>
            <person name="Brannstrom I.O."/>
            <person name="Guillou S."/>
            <person name="Cros-Aarteil S."/>
            <person name="Calhoun S."/>
            <person name="Haridas S."/>
            <person name="Kuo A."/>
            <person name="Mondo S."/>
            <person name="Pangilinan J."/>
            <person name="Riley R."/>
            <person name="Labutti K."/>
            <person name="Andreopoulos B."/>
            <person name="Lipzen A."/>
            <person name="Chen C."/>
            <person name="Yanf M."/>
            <person name="Daum C."/>
            <person name="Ng V."/>
            <person name="Clum A."/>
            <person name="Ohm R."/>
            <person name="Martin F."/>
            <person name="Silar P."/>
            <person name="Natvig D."/>
            <person name="Lalanne C."/>
            <person name="Gautier V."/>
            <person name="Ament-Velasquez S.L."/>
            <person name="Kruys A."/>
            <person name="Hutchinson M.I."/>
            <person name="Powell A.J."/>
            <person name="Barry K."/>
            <person name="Miller A.N."/>
            <person name="Grigoriev I.V."/>
            <person name="Debuchy R."/>
            <person name="Gladieux P."/>
            <person name="Thoren M.H."/>
            <person name="Johannesson H."/>
        </authorList>
    </citation>
    <scope>NUCLEOTIDE SEQUENCE</scope>
    <source>
        <strain evidence="3">PSN243</strain>
    </source>
</reference>
<dbReference type="AlphaFoldDB" id="A0AAV9GC14"/>
<evidence type="ECO:0000259" key="1">
    <source>
        <dbReference type="Pfam" id="PF06985"/>
    </source>
</evidence>
<dbReference type="PANTHER" id="PTHR10622:SF10">
    <property type="entry name" value="HET DOMAIN-CONTAINING PROTEIN"/>
    <property type="match status" value="1"/>
</dbReference>
<feature type="domain" description="DUF8212" evidence="2">
    <location>
        <begin position="234"/>
        <end position="257"/>
    </location>
</feature>
<evidence type="ECO:0000313" key="4">
    <source>
        <dbReference type="Proteomes" id="UP001321760"/>
    </source>
</evidence>
<proteinExistence type="predicted"/>
<dbReference type="PANTHER" id="PTHR10622">
    <property type="entry name" value="HET DOMAIN-CONTAINING PROTEIN"/>
    <property type="match status" value="1"/>
</dbReference>
<dbReference type="Pfam" id="PF06985">
    <property type="entry name" value="HET"/>
    <property type="match status" value="1"/>
</dbReference>
<accession>A0AAV9GC14</accession>
<dbReference type="Pfam" id="PF26640">
    <property type="entry name" value="DUF8212"/>
    <property type="match status" value="1"/>
</dbReference>
<feature type="domain" description="Heterokaryon incompatibility" evidence="1">
    <location>
        <begin position="22"/>
        <end position="109"/>
    </location>
</feature>
<organism evidence="3 4">
    <name type="scientific">Podospora aff. communis PSN243</name>
    <dbReference type="NCBI Taxonomy" id="3040156"/>
    <lineage>
        <taxon>Eukaryota</taxon>
        <taxon>Fungi</taxon>
        <taxon>Dikarya</taxon>
        <taxon>Ascomycota</taxon>
        <taxon>Pezizomycotina</taxon>
        <taxon>Sordariomycetes</taxon>
        <taxon>Sordariomycetidae</taxon>
        <taxon>Sordariales</taxon>
        <taxon>Podosporaceae</taxon>
        <taxon>Podospora</taxon>
    </lineage>
</organism>
<sequence>MKLINTTTLELEEFPEERATGYAILSHTWGDEEVSFQDMREPVATRKCQSKKSYEKTLRTCREAEFNGLKYAWVDTCCIDKSSSAELSESINSMFRWYAKAEVCYAYLVDVPAVSFEKSVWFTRGWTLQELLAPRSLVFFDSDWATIGTRETRSAEVGAATGIKEQYLKPPTTQYYVRGLHYEAVQEMLQCASIAQKMSWAANRKTTRVEDVAYCLLGIFGINMPLLYGEGKGAFIRLQEAVLQRVYDDQSIFAWEQGETHNSRMLAESPDAFAGCGSIVPCRMQGYDPRLGLTNKGIRLNIPIFGVPEFFAVLRCQRETDP</sequence>
<name>A0AAV9GC14_9PEZI</name>
<evidence type="ECO:0000313" key="3">
    <source>
        <dbReference type="EMBL" id="KAK4445991.1"/>
    </source>
</evidence>
<keyword evidence="4" id="KW-1185">Reference proteome</keyword>
<dbReference type="InterPro" id="IPR058525">
    <property type="entry name" value="DUF8212"/>
</dbReference>